<dbReference type="GO" id="GO:0045944">
    <property type="term" value="P:positive regulation of transcription by RNA polymerase II"/>
    <property type="evidence" value="ECO:0007669"/>
    <property type="project" value="InterPro"/>
</dbReference>
<sequence>MLMKQLQQQQEKQSGQLQRPLNGVPMVASSPVRHEGPPGLQANPVEVQSYQTPWKALSEFAMQGDLDHQHPPFQQLMNTFEHLDPGCNGSPQHSEIMLQHGYHHLPHDDMPNSVGSDFPTTPSELSSPMSQ</sequence>
<comment type="caution">
    <text evidence="3">The sequence shown here is derived from an EMBL/GenBank/DDBJ whole genome shotgun (WGS) entry which is preliminary data.</text>
</comment>
<gene>
    <name evidence="3" type="ORF">C0Q70_19844</name>
</gene>
<dbReference type="STRING" id="400727.A0A2T7NDW2"/>
<dbReference type="GO" id="GO:0048665">
    <property type="term" value="P:neuron fate specification"/>
    <property type="evidence" value="ECO:0007669"/>
    <property type="project" value="InterPro"/>
</dbReference>
<evidence type="ECO:0000313" key="4">
    <source>
        <dbReference type="Proteomes" id="UP000245119"/>
    </source>
</evidence>
<comment type="subcellular location">
    <subcellularLocation>
        <location evidence="1">Nucleus</location>
    </subcellularLocation>
</comment>
<dbReference type="GO" id="GO:0007409">
    <property type="term" value="P:axonogenesis"/>
    <property type="evidence" value="ECO:0007669"/>
    <property type="project" value="TreeGrafter"/>
</dbReference>
<dbReference type="GO" id="GO:0000981">
    <property type="term" value="F:DNA-binding transcription factor activity, RNA polymerase II-specific"/>
    <property type="evidence" value="ECO:0007669"/>
    <property type="project" value="InterPro"/>
</dbReference>
<accession>A0A2T7NDW2</accession>
<dbReference type="EMBL" id="PZQS01000013">
    <property type="protein sequence ID" value="PVD19356.1"/>
    <property type="molecule type" value="Genomic_DNA"/>
</dbReference>
<evidence type="ECO:0000313" key="3">
    <source>
        <dbReference type="EMBL" id="PVD19356.1"/>
    </source>
</evidence>
<evidence type="ECO:0000256" key="2">
    <source>
        <dbReference type="SAM" id="MobiDB-lite"/>
    </source>
</evidence>
<dbReference type="Proteomes" id="UP000245119">
    <property type="component" value="Linkage Group LG13"/>
</dbReference>
<feature type="compositionally biased region" description="Low complexity" evidence="2">
    <location>
        <begin position="1"/>
        <end position="18"/>
    </location>
</feature>
<dbReference type="PANTHER" id="PTHR24204">
    <property type="entry name" value="INSULIN GENE ENHANCER PROTEIN"/>
    <property type="match status" value="1"/>
</dbReference>
<protein>
    <submittedName>
        <fullName evidence="3">Uncharacterized protein</fullName>
    </submittedName>
</protein>
<proteinExistence type="predicted"/>
<feature type="compositionally biased region" description="Polar residues" evidence="2">
    <location>
        <begin position="113"/>
        <end position="131"/>
    </location>
</feature>
<reference evidence="3 4" key="1">
    <citation type="submission" date="2018-04" db="EMBL/GenBank/DDBJ databases">
        <title>The genome of golden apple snail Pomacea canaliculata provides insight into stress tolerance and invasive adaptation.</title>
        <authorList>
            <person name="Liu C."/>
            <person name="Liu B."/>
            <person name="Ren Y."/>
            <person name="Zhang Y."/>
            <person name="Wang H."/>
            <person name="Li S."/>
            <person name="Jiang F."/>
            <person name="Yin L."/>
            <person name="Zhang G."/>
            <person name="Qian W."/>
            <person name="Fan W."/>
        </authorList>
    </citation>
    <scope>NUCLEOTIDE SEQUENCE [LARGE SCALE GENOMIC DNA]</scope>
    <source>
        <strain evidence="3">SZHN2017</strain>
        <tissue evidence="3">Muscle</tissue>
    </source>
</reference>
<feature type="region of interest" description="Disordered" evidence="2">
    <location>
        <begin position="103"/>
        <end position="131"/>
    </location>
</feature>
<dbReference type="AlphaFoldDB" id="A0A2T7NDW2"/>
<dbReference type="PANTHER" id="PTHR24204:SF8">
    <property type="entry name" value="TAILUP, ISOFORM A"/>
    <property type="match status" value="1"/>
</dbReference>
<dbReference type="GO" id="GO:0005634">
    <property type="term" value="C:nucleus"/>
    <property type="evidence" value="ECO:0007669"/>
    <property type="project" value="UniProtKB-SubCell"/>
</dbReference>
<dbReference type="OrthoDB" id="6141836at2759"/>
<keyword evidence="4" id="KW-1185">Reference proteome</keyword>
<dbReference type="InterPro" id="IPR047169">
    <property type="entry name" value="ISL1/2-like"/>
</dbReference>
<evidence type="ECO:0000256" key="1">
    <source>
        <dbReference type="ARBA" id="ARBA00004123"/>
    </source>
</evidence>
<organism evidence="3 4">
    <name type="scientific">Pomacea canaliculata</name>
    <name type="common">Golden apple snail</name>
    <dbReference type="NCBI Taxonomy" id="400727"/>
    <lineage>
        <taxon>Eukaryota</taxon>
        <taxon>Metazoa</taxon>
        <taxon>Spiralia</taxon>
        <taxon>Lophotrochozoa</taxon>
        <taxon>Mollusca</taxon>
        <taxon>Gastropoda</taxon>
        <taxon>Caenogastropoda</taxon>
        <taxon>Architaenioglossa</taxon>
        <taxon>Ampullarioidea</taxon>
        <taxon>Ampullariidae</taxon>
        <taxon>Pomacea</taxon>
    </lineage>
</organism>
<name>A0A2T7NDW2_POMCA</name>
<feature type="region of interest" description="Disordered" evidence="2">
    <location>
        <begin position="1"/>
        <end position="44"/>
    </location>
</feature>